<evidence type="ECO:0000256" key="4">
    <source>
        <dbReference type="ARBA" id="ARBA00022840"/>
    </source>
</evidence>
<protein>
    <recommendedName>
        <fullName evidence="8">Protein kinase domain-containing protein</fullName>
    </recommendedName>
</protein>
<feature type="region of interest" description="Disordered" evidence="6">
    <location>
        <begin position="99"/>
        <end position="135"/>
    </location>
</feature>
<feature type="binding site" evidence="5">
    <location>
        <position position="171"/>
    </location>
    <ligand>
        <name>ATP</name>
        <dbReference type="ChEBI" id="CHEBI:30616"/>
    </ligand>
</feature>
<comment type="caution">
    <text evidence="9">The sequence shown here is derived from an EMBL/GenBank/DDBJ whole genome shotgun (WGS) entry which is preliminary data.</text>
</comment>
<dbReference type="PROSITE" id="PS00108">
    <property type="entry name" value="PROTEIN_KINASE_ST"/>
    <property type="match status" value="1"/>
</dbReference>
<keyword evidence="1" id="KW-0808">Transferase</keyword>
<dbReference type="SMART" id="SM00220">
    <property type="entry name" value="S_TKc"/>
    <property type="match status" value="1"/>
</dbReference>
<evidence type="ECO:0000256" key="5">
    <source>
        <dbReference type="PROSITE-ProRule" id="PRU10141"/>
    </source>
</evidence>
<dbReference type="SUPFAM" id="SSF56112">
    <property type="entry name" value="Protein kinase-like (PK-like)"/>
    <property type="match status" value="1"/>
</dbReference>
<gene>
    <name evidence="9" type="ORF">GCM10023191_038730</name>
</gene>
<keyword evidence="3" id="KW-0418">Kinase</keyword>
<keyword evidence="4 5" id="KW-0067">ATP-binding</keyword>
<dbReference type="PANTHER" id="PTHR43289:SF34">
    <property type="entry name" value="SERINE_THREONINE-PROTEIN KINASE YBDM-RELATED"/>
    <property type="match status" value="1"/>
</dbReference>
<keyword evidence="7" id="KW-1133">Transmembrane helix</keyword>
<dbReference type="Proteomes" id="UP001500503">
    <property type="component" value="Unassembled WGS sequence"/>
</dbReference>
<evidence type="ECO:0000256" key="7">
    <source>
        <dbReference type="SAM" id="Phobius"/>
    </source>
</evidence>
<evidence type="ECO:0000259" key="8">
    <source>
        <dbReference type="PROSITE" id="PS50011"/>
    </source>
</evidence>
<dbReference type="EMBL" id="BAABHF010000022">
    <property type="protein sequence ID" value="GAA4496556.1"/>
    <property type="molecule type" value="Genomic_DNA"/>
</dbReference>
<keyword evidence="7" id="KW-0472">Membrane</keyword>
<evidence type="ECO:0000256" key="1">
    <source>
        <dbReference type="ARBA" id="ARBA00022679"/>
    </source>
</evidence>
<dbReference type="InterPro" id="IPR011009">
    <property type="entry name" value="Kinase-like_dom_sf"/>
</dbReference>
<evidence type="ECO:0000256" key="3">
    <source>
        <dbReference type="ARBA" id="ARBA00022777"/>
    </source>
</evidence>
<feature type="compositionally biased region" description="Low complexity" evidence="6">
    <location>
        <begin position="460"/>
        <end position="481"/>
    </location>
</feature>
<accession>A0ABP8Q2I3</accession>
<feature type="compositionally biased region" description="Low complexity" evidence="6">
    <location>
        <begin position="99"/>
        <end position="114"/>
    </location>
</feature>
<dbReference type="InterPro" id="IPR000719">
    <property type="entry name" value="Prot_kinase_dom"/>
</dbReference>
<evidence type="ECO:0000256" key="2">
    <source>
        <dbReference type="ARBA" id="ARBA00022741"/>
    </source>
</evidence>
<proteinExistence type="predicted"/>
<keyword evidence="7" id="KW-0812">Transmembrane</keyword>
<name>A0ABP8Q2I3_9ACTN</name>
<keyword evidence="10" id="KW-1185">Reference proteome</keyword>
<dbReference type="InterPro" id="IPR017441">
    <property type="entry name" value="Protein_kinase_ATP_BS"/>
</dbReference>
<evidence type="ECO:0000313" key="10">
    <source>
        <dbReference type="Proteomes" id="UP001500503"/>
    </source>
</evidence>
<dbReference type="Pfam" id="PF00069">
    <property type="entry name" value="Pkinase"/>
    <property type="match status" value="1"/>
</dbReference>
<dbReference type="CDD" id="cd14014">
    <property type="entry name" value="STKc_PknB_like"/>
    <property type="match status" value="1"/>
</dbReference>
<keyword evidence="2 5" id="KW-0547">Nucleotide-binding</keyword>
<feature type="domain" description="Protein kinase" evidence="8">
    <location>
        <begin position="143"/>
        <end position="404"/>
    </location>
</feature>
<dbReference type="PROSITE" id="PS00107">
    <property type="entry name" value="PROTEIN_KINASE_ATP"/>
    <property type="match status" value="1"/>
</dbReference>
<evidence type="ECO:0000313" key="9">
    <source>
        <dbReference type="EMBL" id="GAA4496556.1"/>
    </source>
</evidence>
<feature type="transmembrane region" description="Helical" evidence="7">
    <location>
        <begin position="436"/>
        <end position="456"/>
    </location>
</feature>
<organism evidence="9 10">
    <name type="scientific">Actinoallomurus oryzae</name>
    <dbReference type="NCBI Taxonomy" id="502180"/>
    <lineage>
        <taxon>Bacteria</taxon>
        <taxon>Bacillati</taxon>
        <taxon>Actinomycetota</taxon>
        <taxon>Actinomycetes</taxon>
        <taxon>Streptosporangiales</taxon>
        <taxon>Thermomonosporaceae</taxon>
        <taxon>Actinoallomurus</taxon>
    </lineage>
</organism>
<feature type="region of interest" description="Disordered" evidence="6">
    <location>
        <begin position="460"/>
        <end position="482"/>
    </location>
</feature>
<dbReference type="Gene3D" id="3.30.200.20">
    <property type="entry name" value="Phosphorylase Kinase, domain 1"/>
    <property type="match status" value="1"/>
</dbReference>
<dbReference type="InterPro" id="IPR008271">
    <property type="entry name" value="Ser/Thr_kinase_AS"/>
</dbReference>
<reference evidence="10" key="1">
    <citation type="journal article" date="2019" name="Int. J. Syst. Evol. Microbiol.">
        <title>The Global Catalogue of Microorganisms (GCM) 10K type strain sequencing project: providing services to taxonomists for standard genome sequencing and annotation.</title>
        <authorList>
            <consortium name="The Broad Institute Genomics Platform"/>
            <consortium name="The Broad Institute Genome Sequencing Center for Infectious Disease"/>
            <person name="Wu L."/>
            <person name="Ma J."/>
        </authorList>
    </citation>
    <scope>NUCLEOTIDE SEQUENCE [LARGE SCALE GENOMIC DNA]</scope>
    <source>
        <strain evidence="10">JCM 17933</strain>
    </source>
</reference>
<dbReference type="PROSITE" id="PS50011">
    <property type="entry name" value="PROTEIN_KINASE_DOM"/>
    <property type="match status" value="1"/>
</dbReference>
<sequence length="626" mass="65022">MAMGRREAPVPDGPLREFALKLRELRDNAPGAPTYRELARKAHYSSSVLSVAASGQRLPTWDVTSAFVAACEGDVDEWRERWSRLRAELQAAHPNLISEAGAASPGSGAAVSEASAEEVPEAETPPVPVAPLTRSDPAKVGPFRLLGRLGGGSMGQVYLAVSKTGRPVAVKVVRPHLAEDAHFRRRFAAEVAAVRRVDSPYTPAVIDADPQAEAPWMATAYIAGPSLGDAVNADGPLPPDVVMRLAAGIAEALADVHAAGVLHRDLKPANVLLDATGPKVIDFGVAQADDGSRMTQTGASVGTVPFMAPEQAGGGEVTAASDVFALGSVLAYAATGVLPFGDGTTGEVLYRIIHTDPDPAALDCHDDGLRALITRCLDKDPARRPTPDQIVEACADRPMRAGWLPDSLDTSVRRSADDMSVLLARAAARRTTAVRLGAVAAVVLVAAGVVVALYAARPSGAPARTGGAASPGGAAPGAWTARSGPSCSTGKAVAMDTTGSWNPLAGSGTAGCGDALIHRTTGSGDGANWIFYPGVGKTCTFRIDVPASDVVTASNVIYQAWDTIPGKHTDEHRIGGNIRTDQRANRGRAITITFGATKNGTIDLQIYDDYPEHEIEAASTVTATCR</sequence>
<dbReference type="PANTHER" id="PTHR43289">
    <property type="entry name" value="MITOGEN-ACTIVATED PROTEIN KINASE KINASE KINASE 20-RELATED"/>
    <property type="match status" value="1"/>
</dbReference>
<evidence type="ECO:0000256" key="6">
    <source>
        <dbReference type="SAM" id="MobiDB-lite"/>
    </source>
</evidence>
<dbReference type="Gene3D" id="1.10.510.10">
    <property type="entry name" value="Transferase(Phosphotransferase) domain 1"/>
    <property type="match status" value="1"/>
</dbReference>